<accession>A0A9E2NYD2</accession>
<reference evidence="4" key="1">
    <citation type="journal article" date="2021" name="PeerJ">
        <title>Extensive microbial diversity within the chicken gut microbiome revealed by metagenomics and culture.</title>
        <authorList>
            <person name="Gilroy R."/>
            <person name="Ravi A."/>
            <person name="Getino M."/>
            <person name="Pursley I."/>
            <person name="Horton D.L."/>
            <person name="Alikhan N.F."/>
            <person name="Baker D."/>
            <person name="Gharbi K."/>
            <person name="Hall N."/>
            <person name="Watson M."/>
            <person name="Adriaenssens E.M."/>
            <person name="Foster-Nyarko E."/>
            <person name="Jarju S."/>
            <person name="Secka A."/>
            <person name="Antonio M."/>
            <person name="Oren A."/>
            <person name="Chaudhuri R.R."/>
            <person name="La Ragione R."/>
            <person name="Hildebrand F."/>
            <person name="Pallen M.J."/>
        </authorList>
    </citation>
    <scope>NUCLEOTIDE SEQUENCE</scope>
    <source>
        <strain evidence="4">A6-441</strain>
    </source>
</reference>
<dbReference type="InterPro" id="IPR029044">
    <property type="entry name" value="Nucleotide-diphossugar_trans"/>
</dbReference>
<proteinExistence type="predicted"/>
<organism evidence="4 5">
    <name type="scientific">Candidatus Fusobacterium pullicola</name>
    <dbReference type="NCBI Taxonomy" id="2838601"/>
    <lineage>
        <taxon>Bacteria</taxon>
        <taxon>Fusobacteriati</taxon>
        <taxon>Fusobacteriota</taxon>
        <taxon>Fusobacteriia</taxon>
        <taxon>Fusobacteriales</taxon>
        <taxon>Fusobacteriaceae</taxon>
        <taxon>Fusobacterium</taxon>
    </lineage>
</organism>
<evidence type="ECO:0000256" key="2">
    <source>
        <dbReference type="ARBA" id="ARBA00022679"/>
    </source>
</evidence>
<gene>
    <name evidence="4" type="ORF">IAA47_02780</name>
</gene>
<evidence type="ECO:0000313" key="5">
    <source>
        <dbReference type="Proteomes" id="UP000724657"/>
    </source>
</evidence>
<dbReference type="SUPFAM" id="SSF53448">
    <property type="entry name" value="Nucleotide-diphospho-sugar transferases"/>
    <property type="match status" value="1"/>
</dbReference>
<reference evidence="4" key="2">
    <citation type="submission" date="2021-04" db="EMBL/GenBank/DDBJ databases">
        <authorList>
            <person name="Gilroy R."/>
        </authorList>
    </citation>
    <scope>NUCLEOTIDE SEQUENCE</scope>
    <source>
        <strain evidence="4">A6-441</strain>
    </source>
</reference>
<dbReference type="EMBL" id="JAHLFN010000020">
    <property type="protein sequence ID" value="MBU3841901.1"/>
    <property type="molecule type" value="Genomic_DNA"/>
</dbReference>
<keyword evidence="1 4" id="KW-0328">Glycosyltransferase</keyword>
<dbReference type="PANTHER" id="PTHR22916:SF51">
    <property type="entry name" value="GLYCOSYLTRANSFERASE EPSH-RELATED"/>
    <property type="match status" value="1"/>
</dbReference>
<dbReference type="CDD" id="cd00761">
    <property type="entry name" value="Glyco_tranf_GTA_type"/>
    <property type="match status" value="1"/>
</dbReference>
<evidence type="ECO:0000259" key="3">
    <source>
        <dbReference type="Pfam" id="PF00535"/>
    </source>
</evidence>
<dbReference type="PANTHER" id="PTHR22916">
    <property type="entry name" value="GLYCOSYLTRANSFERASE"/>
    <property type="match status" value="1"/>
</dbReference>
<dbReference type="EC" id="2.4.-.-" evidence="4"/>
<feature type="domain" description="Glycosyltransferase 2-like" evidence="3">
    <location>
        <begin position="4"/>
        <end position="165"/>
    </location>
</feature>
<keyword evidence="2 4" id="KW-0808">Transferase</keyword>
<dbReference type="AlphaFoldDB" id="A0A9E2NYD2"/>
<comment type="caution">
    <text evidence="4">The sequence shown here is derived from an EMBL/GenBank/DDBJ whole genome shotgun (WGS) entry which is preliminary data.</text>
</comment>
<dbReference type="Proteomes" id="UP000724657">
    <property type="component" value="Unassembled WGS sequence"/>
</dbReference>
<evidence type="ECO:0000313" key="4">
    <source>
        <dbReference type="EMBL" id="MBU3841901.1"/>
    </source>
</evidence>
<name>A0A9E2NYD2_9FUSO</name>
<dbReference type="Pfam" id="PF00535">
    <property type="entry name" value="Glycos_transf_2"/>
    <property type="match status" value="1"/>
</dbReference>
<dbReference type="InterPro" id="IPR001173">
    <property type="entry name" value="Glyco_trans_2-like"/>
</dbReference>
<protein>
    <submittedName>
        <fullName evidence="4">Glycosyltransferase</fullName>
        <ecNumber evidence="4">2.4.-.-</ecNumber>
    </submittedName>
</protein>
<dbReference type="GO" id="GO:0016757">
    <property type="term" value="F:glycosyltransferase activity"/>
    <property type="evidence" value="ECO:0007669"/>
    <property type="project" value="UniProtKB-KW"/>
</dbReference>
<evidence type="ECO:0000256" key="1">
    <source>
        <dbReference type="ARBA" id="ARBA00022676"/>
    </source>
</evidence>
<sequence length="324" mass="38691">MEISIIVPVYNVEKYLGKCIESILNQTFRDFELILVDDGSTDSSGKICDEYSLKDSRIKVIHKENGGLSSARNTGLDIAKGEYIGFVDSDDWIEMDMYEILYKLIKTSGKDMANIGFSAIYEDRIEKWTDNKKIILNREESLIELLKHRYFGNYIWANLYSKKIFKNIRFTEKIKFEDIDIMYKLLNNSNGIVSQGISKYNYIQRKDSTIDEFFSKKYMEDFNIQKIYFSREIWFKENYPQIYKKYNEYLYNKKIFFLSYDLLVHQIIKKSTNKEIDKIINILNIHFKENLKLKIGKLIKIRLILLKISKSLFKWSYNRRNIND</sequence>
<dbReference type="Gene3D" id="3.90.550.10">
    <property type="entry name" value="Spore Coat Polysaccharide Biosynthesis Protein SpsA, Chain A"/>
    <property type="match status" value="1"/>
</dbReference>